<dbReference type="InterPro" id="IPR006597">
    <property type="entry name" value="Sel1-like"/>
</dbReference>
<keyword evidence="5" id="KW-0472">Membrane</keyword>
<dbReference type="Gene3D" id="2.40.50.140">
    <property type="entry name" value="Nucleic acid-binding proteins"/>
    <property type="match status" value="1"/>
</dbReference>
<dbReference type="PANTHER" id="PTHR11102">
    <property type="entry name" value="SEL-1-LIKE PROTEIN"/>
    <property type="match status" value="1"/>
</dbReference>
<gene>
    <name evidence="6" type="ORF">GMARGA_LOCUS5774</name>
</gene>
<accession>A0ABN7UEK1</accession>
<dbReference type="InterPro" id="IPR012340">
    <property type="entry name" value="NA-bd_OB-fold"/>
</dbReference>
<keyword evidence="5" id="KW-1133">Transmembrane helix</keyword>
<evidence type="ECO:0000313" key="7">
    <source>
        <dbReference type="Proteomes" id="UP000789901"/>
    </source>
</evidence>
<comment type="caution">
    <text evidence="6">The sequence shown here is derived from an EMBL/GenBank/DDBJ whole genome shotgun (WGS) entry which is preliminary data.</text>
</comment>
<proteinExistence type="inferred from homology"/>
<dbReference type="CDD" id="cd03367">
    <property type="entry name" value="Ribosomal_S23"/>
    <property type="match status" value="1"/>
</dbReference>
<evidence type="ECO:0000256" key="1">
    <source>
        <dbReference type="ARBA" id="ARBA00005657"/>
    </source>
</evidence>
<dbReference type="InterPro" id="IPR011990">
    <property type="entry name" value="TPR-like_helical_dom_sf"/>
</dbReference>
<dbReference type="Gene3D" id="1.25.40.10">
    <property type="entry name" value="Tetratricopeptide repeat domain"/>
    <property type="match status" value="3"/>
</dbReference>
<dbReference type="PROSITE" id="PS00055">
    <property type="entry name" value="RIBOSOMAL_S12"/>
    <property type="match status" value="1"/>
</dbReference>
<name>A0ABN7UEK1_GIGMA</name>
<dbReference type="SUPFAM" id="SSF50249">
    <property type="entry name" value="Nucleic acid-binding proteins"/>
    <property type="match status" value="1"/>
</dbReference>
<evidence type="ECO:0000256" key="4">
    <source>
        <dbReference type="ARBA" id="ARBA00038101"/>
    </source>
</evidence>
<evidence type="ECO:0000313" key="6">
    <source>
        <dbReference type="EMBL" id="CAG8577249.1"/>
    </source>
</evidence>
<evidence type="ECO:0000256" key="2">
    <source>
        <dbReference type="ARBA" id="ARBA00022980"/>
    </source>
</evidence>
<sequence>MGKGKPRGLQSARKLRTHRREERWADKLYKKRALGTAYKSSPFGGSSHAKGIVLEKIGVEAKQPNSAIRKCVRVQLIKNGKKVTAFVPNDGCLNYVEENDEVLLAGFGRKGRAIGDIPGVRFKVVKVSGVSLLALNLDSNVIACVIYGFFLIAFSRVTSVSGEELLQSTTTPTQSVSDTTSRDGLLKLEGDELYDQALFHLSDLKSLSRKRTSTNNEFDDTDPNIILIIYKVFAQILVSIFGLRSPFAEHLDIGKKHNTEIKNPRLNQAVELLEQAAFEFEHDGALFTLGEMNFFAKYTHPRNLTAAFHYYRELANRSGNATAQQMVGFMYATGIGDVVQRDQGKALLYHTFAALGQETAAEMTLAYRYFTGIGVPRNCEDAVFYYKRVADKAIKYYKSGPPGGRQLPLAKIKLYDEDGGVYGYGSSGSGSGSATKPGDQAAWDDILEYYHYSAKQGDIASQLGLGQLYYQGTKNIPQNFKLALQYLTQVTDQYWSPDTSTTEPLSQTPKLAQAAGQAAGILGQMYWRGEGVDQNNKTALEWFIRGATKARCDNPASQNGLGLMHLDGLEHNDKVIVSENHERAMEFFKLAAAREHPDAQVNLEKNDIKKAFDCFKLAANLAHHLLAYYYLAEIYSKGIASEQKSCPLAAAFYKNVAERGDWLHSPFPAANAAYSAGDRDDALINYLIAAERGYEVGQANVAWLLDKDKSWWHLPHLVPKPDPSRDRLALLYWTRSANQGNVDARVKMGDYYFKGFGTDVDYEKAAACYQVAAEADFSAMAMWNLGWMHEYGIGVPQDFHLAKRWYDQSLSTNPDAYLPVTLSLIRLYSRSFWNYITGTGTAKSEEESAKGLWWKDPSFIEDDDAGGSIEHVQTMAKDDEQKKSDDYLSSLYPDIFDDADEREAWFESLTILLMCIMVGWLVYIRQLRWNHAQPAGAAP</sequence>
<evidence type="ECO:0000256" key="5">
    <source>
        <dbReference type="SAM" id="Phobius"/>
    </source>
</evidence>
<comment type="similarity">
    <text evidence="4">Belongs to the sel-1 family.</text>
</comment>
<dbReference type="InterPro" id="IPR006032">
    <property type="entry name" value="Ribosomal_uS12"/>
</dbReference>
<dbReference type="Pfam" id="PF08238">
    <property type="entry name" value="Sel1"/>
    <property type="match status" value="11"/>
</dbReference>
<keyword evidence="7" id="KW-1185">Reference proteome</keyword>
<evidence type="ECO:0000256" key="3">
    <source>
        <dbReference type="ARBA" id="ARBA00023274"/>
    </source>
</evidence>
<dbReference type="NCBIfam" id="TIGR00982">
    <property type="entry name" value="uS12_E_A"/>
    <property type="match status" value="1"/>
</dbReference>
<feature type="non-terminal residue" evidence="6">
    <location>
        <position position="939"/>
    </location>
</feature>
<dbReference type="SMART" id="SM00671">
    <property type="entry name" value="SEL1"/>
    <property type="match status" value="10"/>
</dbReference>
<dbReference type="InterPro" id="IPR050767">
    <property type="entry name" value="Sel1_AlgK"/>
</dbReference>
<protein>
    <submittedName>
        <fullName evidence="6">17971_t:CDS:1</fullName>
    </submittedName>
</protein>
<dbReference type="Pfam" id="PF00164">
    <property type="entry name" value="Ribosom_S12_S23"/>
    <property type="match status" value="1"/>
</dbReference>
<dbReference type="EMBL" id="CAJVQB010002502">
    <property type="protein sequence ID" value="CAG8577249.1"/>
    <property type="molecule type" value="Genomic_DNA"/>
</dbReference>
<dbReference type="InterPro" id="IPR005680">
    <property type="entry name" value="Ribosomal_uS12_euk/arc"/>
</dbReference>
<keyword evidence="5" id="KW-0812">Transmembrane</keyword>
<keyword evidence="2" id="KW-0689">Ribosomal protein</keyword>
<dbReference type="PANTHER" id="PTHR11102:SF147">
    <property type="entry name" value="SEL1L ADAPTOR SUBUNIT OF ERAD E3 UBIQUITIN LIGASE"/>
    <property type="match status" value="1"/>
</dbReference>
<feature type="transmembrane region" description="Helical" evidence="5">
    <location>
        <begin position="904"/>
        <end position="924"/>
    </location>
</feature>
<dbReference type="Proteomes" id="UP000789901">
    <property type="component" value="Unassembled WGS sequence"/>
</dbReference>
<keyword evidence="3" id="KW-0687">Ribonucleoprotein</keyword>
<dbReference type="SUPFAM" id="SSF81901">
    <property type="entry name" value="HCP-like"/>
    <property type="match status" value="3"/>
</dbReference>
<organism evidence="6 7">
    <name type="scientific">Gigaspora margarita</name>
    <dbReference type="NCBI Taxonomy" id="4874"/>
    <lineage>
        <taxon>Eukaryota</taxon>
        <taxon>Fungi</taxon>
        <taxon>Fungi incertae sedis</taxon>
        <taxon>Mucoromycota</taxon>
        <taxon>Glomeromycotina</taxon>
        <taxon>Glomeromycetes</taxon>
        <taxon>Diversisporales</taxon>
        <taxon>Gigasporaceae</taxon>
        <taxon>Gigaspora</taxon>
    </lineage>
</organism>
<reference evidence="6 7" key="1">
    <citation type="submission" date="2021-06" db="EMBL/GenBank/DDBJ databases">
        <authorList>
            <person name="Kallberg Y."/>
            <person name="Tangrot J."/>
            <person name="Rosling A."/>
        </authorList>
    </citation>
    <scope>NUCLEOTIDE SEQUENCE [LARGE SCALE GENOMIC DNA]</scope>
    <source>
        <strain evidence="6 7">120-4 pot B 10/14</strain>
    </source>
</reference>
<comment type="similarity">
    <text evidence="1">Belongs to the universal ribosomal protein uS12 family.</text>
</comment>